<evidence type="ECO:0000256" key="11">
    <source>
        <dbReference type="SAM" id="MobiDB-lite"/>
    </source>
</evidence>
<dbReference type="Pfam" id="PF08521">
    <property type="entry name" value="2CSK_N"/>
    <property type="match status" value="1"/>
</dbReference>
<dbReference type="GO" id="GO:0000155">
    <property type="term" value="F:phosphorelay sensor kinase activity"/>
    <property type="evidence" value="ECO:0007669"/>
    <property type="project" value="InterPro"/>
</dbReference>
<keyword evidence="5" id="KW-0808">Transferase</keyword>
<dbReference type="PROSITE" id="PS50109">
    <property type="entry name" value="HIS_KIN"/>
    <property type="match status" value="1"/>
</dbReference>
<keyword evidence="8 12" id="KW-1133">Transmembrane helix</keyword>
<dbReference type="EC" id="2.7.13.3" evidence="3"/>
<dbReference type="Pfam" id="PF02518">
    <property type="entry name" value="HATPase_c"/>
    <property type="match status" value="1"/>
</dbReference>
<dbReference type="SUPFAM" id="SSF55874">
    <property type="entry name" value="ATPase domain of HSP90 chaperone/DNA topoisomerase II/histidine kinase"/>
    <property type="match status" value="1"/>
</dbReference>
<dbReference type="InterPro" id="IPR003660">
    <property type="entry name" value="HAMP_dom"/>
</dbReference>
<proteinExistence type="predicted"/>
<comment type="caution">
    <text evidence="15">The sequence shown here is derived from an EMBL/GenBank/DDBJ whole genome shotgun (WGS) entry which is preliminary data.</text>
</comment>
<dbReference type="Gene3D" id="1.10.287.130">
    <property type="match status" value="1"/>
</dbReference>
<evidence type="ECO:0000259" key="13">
    <source>
        <dbReference type="PROSITE" id="PS50109"/>
    </source>
</evidence>
<evidence type="ECO:0000256" key="1">
    <source>
        <dbReference type="ARBA" id="ARBA00000085"/>
    </source>
</evidence>
<dbReference type="Proteomes" id="UP000246352">
    <property type="component" value="Unassembled WGS sequence"/>
</dbReference>
<feature type="transmembrane region" description="Helical" evidence="12">
    <location>
        <begin position="25"/>
        <end position="48"/>
    </location>
</feature>
<dbReference type="PROSITE" id="PS50885">
    <property type="entry name" value="HAMP"/>
    <property type="match status" value="1"/>
</dbReference>
<reference evidence="15 16" key="1">
    <citation type="submission" date="2018-05" db="EMBL/GenBank/DDBJ databases">
        <title>Genomic Encyclopedia of Type Strains, Phase IV (KMG-IV): sequencing the most valuable type-strain genomes for metagenomic binning, comparative biology and taxonomic classification.</title>
        <authorList>
            <person name="Goeker M."/>
        </authorList>
    </citation>
    <scope>NUCLEOTIDE SEQUENCE [LARGE SCALE GENOMIC DNA]</scope>
    <source>
        <strain evidence="15 16">DSM 16791</strain>
    </source>
</reference>
<comment type="catalytic activity">
    <reaction evidence="1">
        <text>ATP + protein L-histidine = ADP + protein N-phospho-L-histidine.</text>
        <dbReference type="EC" id="2.7.13.3"/>
    </reaction>
</comment>
<evidence type="ECO:0000256" key="2">
    <source>
        <dbReference type="ARBA" id="ARBA00004370"/>
    </source>
</evidence>
<evidence type="ECO:0000256" key="6">
    <source>
        <dbReference type="ARBA" id="ARBA00022692"/>
    </source>
</evidence>
<keyword evidence="9" id="KW-0902">Two-component regulatory system</keyword>
<dbReference type="PANTHER" id="PTHR45436:SF1">
    <property type="entry name" value="SENSOR PROTEIN QSEC"/>
    <property type="match status" value="1"/>
</dbReference>
<name>A0A317PEV3_9HYPH</name>
<evidence type="ECO:0000256" key="3">
    <source>
        <dbReference type="ARBA" id="ARBA00012438"/>
    </source>
</evidence>
<organism evidence="15 16">
    <name type="scientific">Hoeflea marina</name>
    <dbReference type="NCBI Taxonomy" id="274592"/>
    <lineage>
        <taxon>Bacteria</taxon>
        <taxon>Pseudomonadati</taxon>
        <taxon>Pseudomonadota</taxon>
        <taxon>Alphaproteobacteria</taxon>
        <taxon>Hyphomicrobiales</taxon>
        <taxon>Rhizobiaceae</taxon>
        <taxon>Hoeflea</taxon>
    </lineage>
</organism>
<feature type="domain" description="Histidine kinase" evidence="13">
    <location>
        <begin position="259"/>
        <end position="469"/>
    </location>
</feature>
<dbReference type="SUPFAM" id="SSF47384">
    <property type="entry name" value="Homodimeric domain of signal transducing histidine kinase"/>
    <property type="match status" value="1"/>
</dbReference>
<dbReference type="SMART" id="SM00388">
    <property type="entry name" value="HisKA"/>
    <property type="match status" value="1"/>
</dbReference>
<keyword evidence="7 15" id="KW-0418">Kinase</keyword>
<dbReference type="InterPro" id="IPR004358">
    <property type="entry name" value="Sig_transdc_His_kin-like_C"/>
</dbReference>
<keyword evidence="4" id="KW-0597">Phosphoprotein</keyword>
<dbReference type="PANTHER" id="PTHR45436">
    <property type="entry name" value="SENSOR HISTIDINE KINASE YKOH"/>
    <property type="match status" value="1"/>
</dbReference>
<feature type="compositionally biased region" description="Polar residues" evidence="11">
    <location>
        <begin position="491"/>
        <end position="500"/>
    </location>
</feature>
<dbReference type="InterPro" id="IPR036097">
    <property type="entry name" value="HisK_dim/P_sf"/>
</dbReference>
<evidence type="ECO:0000256" key="9">
    <source>
        <dbReference type="ARBA" id="ARBA00023012"/>
    </source>
</evidence>
<feature type="domain" description="HAMP" evidence="14">
    <location>
        <begin position="200"/>
        <end position="251"/>
    </location>
</feature>
<dbReference type="InterPro" id="IPR036890">
    <property type="entry name" value="HATPase_C_sf"/>
</dbReference>
<dbReference type="CDD" id="cd00082">
    <property type="entry name" value="HisKA"/>
    <property type="match status" value="1"/>
</dbReference>
<evidence type="ECO:0000313" key="16">
    <source>
        <dbReference type="Proteomes" id="UP000246352"/>
    </source>
</evidence>
<dbReference type="InterPro" id="IPR003594">
    <property type="entry name" value="HATPase_dom"/>
</dbReference>
<feature type="region of interest" description="Disordered" evidence="11">
    <location>
        <begin position="470"/>
        <end position="500"/>
    </location>
</feature>
<dbReference type="PRINTS" id="PR00344">
    <property type="entry name" value="BCTRLSENSOR"/>
</dbReference>
<dbReference type="InterPro" id="IPR005467">
    <property type="entry name" value="His_kinase_dom"/>
</dbReference>
<dbReference type="Gene3D" id="3.30.565.10">
    <property type="entry name" value="Histidine kinase-like ATPase, C-terminal domain"/>
    <property type="match status" value="1"/>
</dbReference>
<dbReference type="EMBL" id="QGTR01000006">
    <property type="protein sequence ID" value="PWV97482.1"/>
    <property type="molecule type" value="Genomic_DNA"/>
</dbReference>
<dbReference type="GO" id="GO:0005886">
    <property type="term" value="C:plasma membrane"/>
    <property type="evidence" value="ECO:0007669"/>
    <property type="project" value="TreeGrafter"/>
</dbReference>
<evidence type="ECO:0000259" key="14">
    <source>
        <dbReference type="PROSITE" id="PS50885"/>
    </source>
</evidence>
<evidence type="ECO:0000313" key="15">
    <source>
        <dbReference type="EMBL" id="PWV97482.1"/>
    </source>
</evidence>
<evidence type="ECO:0000256" key="12">
    <source>
        <dbReference type="SAM" id="Phobius"/>
    </source>
</evidence>
<dbReference type="SMART" id="SM00387">
    <property type="entry name" value="HATPase_c"/>
    <property type="match status" value="1"/>
</dbReference>
<keyword evidence="10 12" id="KW-0472">Membrane</keyword>
<dbReference type="RefSeq" id="WP_245415418.1">
    <property type="nucleotide sequence ID" value="NZ_QGTR01000006.1"/>
</dbReference>
<protein>
    <recommendedName>
        <fullName evidence="3">histidine kinase</fullName>
        <ecNumber evidence="3">2.7.13.3</ecNumber>
    </recommendedName>
</protein>
<feature type="transmembrane region" description="Helical" evidence="12">
    <location>
        <begin position="176"/>
        <end position="203"/>
    </location>
</feature>
<evidence type="ECO:0000256" key="7">
    <source>
        <dbReference type="ARBA" id="ARBA00022777"/>
    </source>
</evidence>
<sequence length="500" mass="53728">MKPPLSDPEMAAAATGIVPSIAGRLTLMLTLVLTIAATGTIIAAYAYGRTAATRAFDRLLTGAALQISERISVVEGETVVDIPLSAFGLLSLASEDRIFYRVLDPVGATLTGDEAFPLPDEVRAGDAQMLYDAEFSGEPVRAILMRRFLAERSVRGPVTVIVAQTLRARGELAREIVARAVIGVVIAGFLTLVLAVLALRLALSPLDKIERAILARDPKDLTPLSTDTPREVAALVAAINRFMARLDRRVGAMQNFVADAAHQMRTPITALRAQTELAMEEEDPRRLRVLQRRIRDRAMGVSRLTDQLLSHALITHRADSATLERIDLRRVAMEAEREARRTGGASRIDLDLPSDPVFVTGDAFSLREAARNLINNAVAHGVPPIMLRVSADLEAGTASVTVHDHGPGMDADRIARIGQRFVRTATDPRSAGLGLAIVAEVAQFHQGSITTGSDSGGRFTISILLPLDADQSDGSDADDQPREETVVVFPTQPSQQGTGN</sequence>
<dbReference type="InterPro" id="IPR003661">
    <property type="entry name" value="HisK_dim/P_dom"/>
</dbReference>
<keyword evidence="6 12" id="KW-0812">Transmembrane</keyword>
<dbReference type="InterPro" id="IPR050428">
    <property type="entry name" value="TCS_sensor_his_kinase"/>
</dbReference>
<dbReference type="Pfam" id="PF00512">
    <property type="entry name" value="HisKA"/>
    <property type="match status" value="1"/>
</dbReference>
<comment type="subcellular location">
    <subcellularLocation>
        <location evidence="2">Membrane</location>
    </subcellularLocation>
</comment>
<dbReference type="AlphaFoldDB" id="A0A317PEV3"/>
<evidence type="ECO:0000256" key="4">
    <source>
        <dbReference type="ARBA" id="ARBA00022553"/>
    </source>
</evidence>
<evidence type="ECO:0000256" key="10">
    <source>
        <dbReference type="ARBA" id="ARBA00023136"/>
    </source>
</evidence>
<dbReference type="CDD" id="cd00075">
    <property type="entry name" value="HATPase"/>
    <property type="match status" value="1"/>
</dbReference>
<gene>
    <name evidence="15" type="ORF">DFR52_1065</name>
</gene>
<accession>A0A317PEV3</accession>
<keyword evidence="16" id="KW-1185">Reference proteome</keyword>
<dbReference type="InterPro" id="IPR013727">
    <property type="entry name" value="2CSK_N"/>
</dbReference>
<evidence type="ECO:0000256" key="8">
    <source>
        <dbReference type="ARBA" id="ARBA00022989"/>
    </source>
</evidence>
<evidence type="ECO:0000256" key="5">
    <source>
        <dbReference type="ARBA" id="ARBA00022679"/>
    </source>
</evidence>